<sequence length="166" mass="19411">MLTALQTALSVWGTINLKQEFDIITFYPKSSYVYQILTKINQYFPHEGMRGTVYIENIDLPEELNKLQWLSESLKKNKFISKLDNLEIEDVSREFFSEILGKFLFSPKGMKYQNYFFFNESLECLEDAPEILAVKFHYVHRIINGRDDQLKAMDEVKSLVAGANFS</sequence>
<accession>A0A5N5SVX3</accession>
<reference evidence="1 2" key="1">
    <citation type="journal article" date="2019" name="PLoS Biol.">
        <title>Sex chromosomes control vertical transmission of feminizing Wolbachia symbionts in an isopod.</title>
        <authorList>
            <person name="Becking T."/>
            <person name="Chebbi M.A."/>
            <person name="Giraud I."/>
            <person name="Moumen B."/>
            <person name="Laverre T."/>
            <person name="Caubet Y."/>
            <person name="Peccoud J."/>
            <person name="Gilbert C."/>
            <person name="Cordaux R."/>
        </authorList>
    </citation>
    <scope>NUCLEOTIDE SEQUENCE [LARGE SCALE GENOMIC DNA]</scope>
    <source>
        <strain evidence="1">ANa2</strain>
        <tissue evidence="1">Whole body excluding digestive tract and cuticle</tissue>
    </source>
</reference>
<dbReference type="AlphaFoldDB" id="A0A5N5SVX3"/>
<proteinExistence type="predicted"/>
<keyword evidence="2" id="KW-1185">Reference proteome</keyword>
<dbReference type="GO" id="GO:0016020">
    <property type="term" value="C:membrane"/>
    <property type="evidence" value="ECO:0007669"/>
    <property type="project" value="TreeGrafter"/>
</dbReference>
<evidence type="ECO:0000313" key="1">
    <source>
        <dbReference type="EMBL" id="KAB7498373.1"/>
    </source>
</evidence>
<dbReference type="EMBL" id="SEYY01019345">
    <property type="protein sequence ID" value="KAB7498373.1"/>
    <property type="molecule type" value="Genomic_DNA"/>
</dbReference>
<feature type="non-terminal residue" evidence="1">
    <location>
        <position position="166"/>
    </location>
</feature>
<dbReference type="Proteomes" id="UP000326759">
    <property type="component" value="Unassembled WGS sequence"/>
</dbReference>
<organism evidence="1 2">
    <name type="scientific">Armadillidium nasatum</name>
    <dbReference type="NCBI Taxonomy" id="96803"/>
    <lineage>
        <taxon>Eukaryota</taxon>
        <taxon>Metazoa</taxon>
        <taxon>Ecdysozoa</taxon>
        <taxon>Arthropoda</taxon>
        <taxon>Crustacea</taxon>
        <taxon>Multicrustacea</taxon>
        <taxon>Malacostraca</taxon>
        <taxon>Eumalacostraca</taxon>
        <taxon>Peracarida</taxon>
        <taxon>Isopoda</taxon>
        <taxon>Oniscidea</taxon>
        <taxon>Crinocheta</taxon>
        <taxon>Armadillidiidae</taxon>
        <taxon>Armadillidium</taxon>
    </lineage>
</organism>
<dbReference type="InterPro" id="IPR051697">
    <property type="entry name" value="Patched_domain-protein"/>
</dbReference>
<evidence type="ECO:0000313" key="2">
    <source>
        <dbReference type="Proteomes" id="UP000326759"/>
    </source>
</evidence>
<protein>
    <submittedName>
        <fullName evidence="1">Uncharacterized protein</fullName>
    </submittedName>
</protein>
<name>A0A5N5SVX3_9CRUS</name>
<comment type="caution">
    <text evidence="1">The sequence shown here is derived from an EMBL/GenBank/DDBJ whole genome shotgun (WGS) entry which is preliminary data.</text>
</comment>
<gene>
    <name evidence="1" type="ORF">Anas_05985</name>
</gene>
<dbReference type="PANTHER" id="PTHR10796:SF130">
    <property type="entry name" value="PATCHED DOMAIN-CONTAINING PROTEIN 3-LIKE PROTEIN"/>
    <property type="match status" value="1"/>
</dbReference>
<dbReference type="PANTHER" id="PTHR10796">
    <property type="entry name" value="PATCHED-RELATED"/>
    <property type="match status" value="1"/>
</dbReference>
<dbReference type="OrthoDB" id="6510177at2759"/>